<sequence>MRVLYHQSVEDSLFELVEILYNEEYFGFYESALNYVIELRDEIEASIENLPKKKAPGYFNKYKENLSYITINKNKNTSWYIFFLSGDAACYIYHIGNNHTCAQYL</sequence>
<name>A0ABV9KRS5_9BACT</name>
<dbReference type="RefSeq" id="WP_379993840.1">
    <property type="nucleotide sequence ID" value="NZ_JBHSGN010000024.1"/>
</dbReference>
<dbReference type="EMBL" id="JBHSGN010000024">
    <property type="protein sequence ID" value="MFC4672650.1"/>
    <property type="molecule type" value="Genomic_DNA"/>
</dbReference>
<proteinExistence type="predicted"/>
<evidence type="ECO:0000313" key="2">
    <source>
        <dbReference type="Proteomes" id="UP001596023"/>
    </source>
</evidence>
<comment type="caution">
    <text evidence="1">The sequence shown here is derived from an EMBL/GenBank/DDBJ whole genome shotgun (WGS) entry which is preliminary data.</text>
</comment>
<evidence type="ECO:0008006" key="3">
    <source>
        <dbReference type="Google" id="ProtNLM"/>
    </source>
</evidence>
<organism evidence="1 2">
    <name type="scientific">Dysgonomonas termitidis</name>
    <dbReference type="NCBI Taxonomy" id="1516126"/>
    <lineage>
        <taxon>Bacteria</taxon>
        <taxon>Pseudomonadati</taxon>
        <taxon>Bacteroidota</taxon>
        <taxon>Bacteroidia</taxon>
        <taxon>Bacteroidales</taxon>
        <taxon>Dysgonomonadaceae</taxon>
        <taxon>Dysgonomonas</taxon>
    </lineage>
</organism>
<reference evidence="2" key="1">
    <citation type="journal article" date="2019" name="Int. J. Syst. Evol. Microbiol.">
        <title>The Global Catalogue of Microorganisms (GCM) 10K type strain sequencing project: providing services to taxonomists for standard genome sequencing and annotation.</title>
        <authorList>
            <consortium name="The Broad Institute Genomics Platform"/>
            <consortium name="The Broad Institute Genome Sequencing Center for Infectious Disease"/>
            <person name="Wu L."/>
            <person name="Ma J."/>
        </authorList>
    </citation>
    <scope>NUCLEOTIDE SEQUENCE [LARGE SCALE GENOMIC DNA]</scope>
    <source>
        <strain evidence="2">CCUG 66188</strain>
    </source>
</reference>
<dbReference type="Proteomes" id="UP001596023">
    <property type="component" value="Unassembled WGS sequence"/>
</dbReference>
<gene>
    <name evidence="1" type="ORF">ACFO6W_02975</name>
</gene>
<protein>
    <recommendedName>
        <fullName evidence="3">Type II toxin-antitoxin system RelE/ParE family toxin</fullName>
    </recommendedName>
</protein>
<evidence type="ECO:0000313" key="1">
    <source>
        <dbReference type="EMBL" id="MFC4672650.1"/>
    </source>
</evidence>
<keyword evidence="2" id="KW-1185">Reference proteome</keyword>
<accession>A0ABV9KRS5</accession>